<evidence type="ECO:0000259" key="1">
    <source>
        <dbReference type="Pfam" id="PF24719"/>
    </source>
</evidence>
<proteinExistence type="predicted"/>
<dbReference type="EMBL" id="LN899819">
    <property type="protein sequence ID" value="CUV15607.1"/>
    <property type="molecule type" value="Genomic_DNA"/>
</dbReference>
<feature type="domain" description="Imm33-like" evidence="1">
    <location>
        <begin position="13"/>
        <end position="115"/>
    </location>
</feature>
<accession>A0A0S4U0G4</accession>
<reference evidence="2" key="1">
    <citation type="submission" date="2015-10" db="EMBL/GenBank/DDBJ databases">
        <authorList>
            <person name="Gilbert D.G."/>
        </authorList>
    </citation>
    <scope>NUCLEOTIDE SEQUENCE</scope>
    <source>
        <strain evidence="2">Phyl III-seqv23</strain>
    </source>
</reference>
<evidence type="ECO:0000313" key="2">
    <source>
        <dbReference type="EMBL" id="CUV15607.1"/>
    </source>
</evidence>
<name>A0A0S4U0G4_RALSL</name>
<protein>
    <submittedName>
        <fullName evidence="2">Conserved hypothethical protein</fullName>
    </submittedName>
</protein>
<sequence>MRWTRMGTGIHDQQQAVCIRFGAPNFGCNPHLKVGVSRNVKDGVRPLNGLRIHPEGDTTGWYIWAGEKFSEAPDFFVPLHASHLVDWAPLVLPYLALPPGWRFLVAEDYADVWKDLGLLNGS</sequence>
<dbReference type="AlphaFoldDB" id="A0A0S4U0G4"/>
<gene>
    <name evidence="2" type="ORF">RUN39_v1_1780001</name>
</gene>
<dbReference type="InterPro" id="IPR056509">
    <property type="entry name" value="Imm33-like"/>
</dbReference>
<organism evidence="2">
    <name type="scientific">Ralstonia solanacearum</name>
    <name type="common">Pseudomonas solanacearum</name>
    <dbReference type="NCBI Taxonomy" id="305"/>
    <lineage>
        <taxon>Bacteria</taxon>
        <taxon>Pseudomonadati</taxon>
        <taxon>Pseudomonadota</taxon>
        <taxon>Betaproteobacteria</taxon>
        <taxon>Burkholderiales</taxon>
        <taxon>Burkholderiaceae</taxon>
        <taxon>Ralstonia</taxon>
        <taxon>Ralstonia solanacearum species complex</taxon>
    </lineage>
</organism>
<dbReference type="Pfam" id="PF24719">
    <property type="entry name" value="Imm33-like"/>
    <property type="match status" value="1"/>
</dbReference>